<evidence type="ECO:0000256" key="5">
    <source>
        <dbReference type="RuleBase" id="RU362057"/>
    </source>
</evidence>
<dbReference type="InterPro" id="IPR002213">
    <property type="entry name" value="UDP_glucos_trans"/>
</dbReference>
<keyword evidence="2 4" id="KW-0328">Glycosyltransferase</keyword>
<protein>
    <recommendedName>
        <fullName evidence="5">Glycosyltransferase</fullName>
        <ecNumber evidence="5">2.4.1.-</ecNumber>
    </recommendedName>
</protein>
<dbReference type="GO" id="GO:0035251">
    <property type="term" value="F:UDP-glucosyltransferase activity"/>
    <property type="evidence" value="ECO:0007669"/>
    <property type="project" value="TreeGrafter"/>
</dbReference>
<evidence type="ECO:0000313" key="8">
    <source>
        <dbReference type="Proteomes" id="UP001140206"/>
    </source>
</evidence>
<name>A0AAV8CUR5_9POAL</name>
<dbReference type="EC" id="2.4.1.-" evidence="5"/>
<dbReference type="FunFam" id="3.40.50.2000:FF:000064">
    <property type="entry name" value="Glycosyltransferase"/>
    <property type="match status" value="1"/>
</dbReference>
<gene>
    <name evidence="7" type="ORF">LUZ62_070123</name>
</gene>
<sequence length="509" mass="57199">MIDPYISPNTSRIYFRVRLIQNSPKRENNFFLKSSMEEQNFHIVIFPYLAHGHINGFVNLASLLHNRNSNFTITFVSTPHHIQSVRSSSLFSSAIRFHSLPFFPELHGLPPNTESLADLKVSQFVTFLNATKSLQPAFDDFISAVAFDAASHGTKVAIVSDIFLGWTVEVARKYRVSHSVFLTTSCYGGAVFLSLWINLPHTKTTSEWFSLPEYPDVRIHRSQLRKGLLMSDGTNLSSISLKREFLLCCKTDSILVNTAEELEQKWIDMVSKSLQIPIFPIGPLIGGLNPASPTEATEIIEWLDLHPPASVLYISFGSQNSIQKNQMLELALGLEASRRPFIWVIRPPLGFNVKDEFRDEWLPAGFEKRMKEEKRGFFVHGWAPQIAILSHKSTGAFMSHCGWNSVLESLNAGVPIISWPLGGEQHFNVTILVEIGVCVQVARGNMENSEVKKEKVADVVEMVMGDNEEGRVLREKTKIIMEIFKGAWKDESCSSTKGLAGFLKLGNNK</sequence>
<dbReference type="PANTHER" id="PTHR48047">
    <property type="entry name" value="GLYCOSYLTRANSFERASE"/>
    <property type="match status" value="1"/>
</dbReference>
<dbReference type="Proteomes" id="UP001140206">
    <property type="component" value="Chromosome 4"/>
</dbReference>
<comment type="similarity">
    <text evidence="1 4">Belongs to the UDP-glycosyltransferase family.</text>
</comment>
<dbReference type="PROSITE" id="PS00375">
    <property type="entry name" value="UDPGT"/>
    <property type="match status" value="1"/>
</dbReference>
<dbReference type="PANTHER" id="PTHR48047:SF107">
    <property type="entry name" value="UDP-GLYCOSYLTRANSFERASE 92A1-LIKE"/>
    <property type="match status" value="1"/>
</dbReference>
<keyword evidence="8" id="KW-1185">Reference proteome</keyword>
<evidence type="ECO:0000256" key="2">
    <source>
        <dbReference type="ARBA" id="ARBA00022676"/>
    </source>
</evidence>
<dbReference type="FunFam" id="3.40.50.2000:FF:000103">
    <property type="entry name" value="Glycosyltransferase"/>
    <property type="match status" value="1"/>
</dbReference>
<dbReference type="Pfam" id="PF00201">
    <property type="entry name" value="UDPGT"/>
    <property type="match status" value="1"/>
</dbReference>
<accession>A0AAV8CUR5</accession>
<organism evidence="7 8">
    <name type="scientific">Rhynchospora pubera</name>
    <dbReference type="NCBI Taxonomy" id="906938"/>
    <lineage>
        <taxon>Eukaryota</taxon>
        <taxon>Viridiplantae</taxon>
        <taxon>Streptophyta</taxon>
        <taxon>Embryophyta</taxon>
        <taxon>Tracheophyta</taxon>
        <taxon>Spermatophyta</taxon>
        <taxon>Magnoliopsida</taxon>
        <taxon>Liliopsida</taxon>
        <taxon>Poales</taxon>
        <taxon>Cyperaceae</taxon>
        <taxon>Cyperoideae</taxon>
        <taxon>Rhynchosporeae</taxon>
        <taxon>Rhynchospora</taxon>
    </lineage>
</organism>
<dbReference type="CDD" id="cd03784">
    <property type="entry name" value="GT1_Gtf-like"/>
    <property type="match status" value="1"/>
</dbReference>
<dbReference type="EMBL" id="JAMFTS010000004">
    <property type="protein sequence ID" value="KAJ4759748.1"/>
    <property type="molecule type" value="Genomic_DNA"/>
</dbReference>
<dbReference type="AlphaFoldDB" id="A0AAV8CUR5"/>
<keyword evidence="3 4" id="KW-0808">Transferase</keyword>
<evidence type="ECO:0000313" key="7">
    <source>
        <dbReference type="EMBL" id="KAJ4759748.1"/>
    </source>
</evidence>
<dbReference type="SUPFAM" id="SSF53756">
    <property type="entry name" value="UDP-Glycosyltransferase/glycogen phosphorylase"/>
    <property type="match status" value="1"/>
</dbReference>
<dbReference type="InterPro" id="IPR035595">
    <property type="entry name" value="UDP_glycos_trans_CS"/>
</dbReference>
<evidence type="ECO:0000256" key="3">
    <source>
        <dbReference type="ARBA" id="ARBA00022679"/>
    </source>
</evidence>
<comment type="caution">
    <text evidence="7">The sequence shown here is derived from an EMBL/GenBank/DDBJ whole genome shotgun (WGS) entry which is preliminary data.</text>
</comment>
<dbReference type="InterPro" id="IPR058980">
    <property type="entry name" value="Glyco_transf_N"/>
</dbReference>
<evidence type="ECO:0000259" key="6">
    <source>
        <dbReference type="Pfam" id="PF26168"/>
    </source>
</evidence>
<evidence type="ECO:0000256" key="4">
    <source>
        <dbReference type="RuleBase" id="RU003718"/>
    </source>
</evidence>
<proteinExistence type="inferred from homology"/>
<evidence type="ECO:0000256" key="1">
    <source>
        <dbReference type="ARBA" id="ARBA00009995"/>
    </source>
</evidence>
<reference evidence="7" key="1">
    <citation type="submission" date="2022-08" db="EMBL/GenBank/DDBJ databases">
        <authorList>
            <person name="Marques A."/>
        </authorList>
    </citation>
    <scope>NUCLEOTIDE SEQUENCE</scope>
    <source>
        <strain evidence="7">RhyPub2mFocal</strain>
        <tissue evidence="7">Leaves</tissue>
    </source>
</reference>
<dbReference type="Gene3D" id="3.40.50.2000">
    <property type="entry name" value="Glycogen Phosphorylase B"/>
    <property type="match status" value="2"/>
</dbReference>
<dbReference type="Pfam" id="PF26168">
    <property type="entry name" value="Glyco_transf_N"/>
    <property type="match status" value="1"/>
</dbReference>
<feature type="domain" description="Glycosyltransferase N-terminal" evidence="6">
    <location>
        <begin position="42"/>
        <end position="175"/>
    </location>
</feature>